<dbReference type="OrthoDB" id="9171900at2"/>
<dbReference type="Proteomes" id="UP000285575">
    <property type="component" value="Unassembled WGS sequence"/>
</dbReference>
<reference evidence="2 3" key="1">
    <citation type="submission" date="2019-01" db="EMBL/GenBank/DDBJ databases">
        <authorList>
            <person name="Chen W.-M."/>
        </authorList>
    </citation>
    <scope>NUCLEOTIDE SEQUENCE [LARGE SCALE GENOMIC DNA]</scope>
    <source>
        <strain evidence="2 3">KYPY4</strain>
    </source>
</reference>
<sequence>MFQPTAFFRAAQITLVAAACLAPAAQAQTVPLRDQLHANALASFQQGRFSEAYGRFIALANAGHAPAAELALFMAQNATQVFGKDWDVTQEELSTWAALTGRPAPVLQARVYPRGLSKTALAPR</sequence>
<keyword evidence="3" id="KW-1185">Reference proteome</keyword>
<dbReference type="RefSeq" id="WP_128227015.1">
    <property type="nucleotide sequence ID" value="NZ_SACR01000001.1"/>
</dbReference>
<evidence type="ECO:0000313" key="3">
    <source>
        <dbReference type="Proteomes" id="UP000285575"/>
    </source>
</evidence>
<feature type="signal peptide" evidence="1">
    <location>
        <begin position="1"/>
        <end position="27"/>
    </location>
</feature>
<feature type="chain" id="PRO_5019068135" evidence="1">
    <location>
        <begin position="28"/>
        <end position="124"/>
    </location>
</feature>
<keyword evidence="1" id="KW-0732">Signal</keyword>
<accession>A0A437RRI3</accession>
<dbReference type="AlphaFoldDB" id="A0A437RRI3"/>
<gene>
    <name evidence="2" type="ORF">EOE66_02040</name>
</gene>
<comment type="caution">
    <text evidence="2">The sequence shown here is derived from an EMBL/GenBank/DDBJ whole genome shotgun (WGS) entry which is preliminary data.</text>
</comment>
<dbReference type="EMBL" id="SACR01000001">
    <property type="protein sequence ID" value="RVU49378.1"/>
    <property type="molecule type" value="Genomic_DNA"/>
</dbReference>
<evidence type="ECO:0000313" key="2">
    <source>
        <dbReference type="EMBL" id="RVU49378.1"/>
    </source>
</evidence>
<proteinExistence type="predicted"/>
<organism evidence="2 3">
    <name type="scientific">Rubrivivax rivuli</name>
    <dbReference type="NCBI Taxonomy" id="1862385"/>
    <lineage>
        <taxon>Bacteria</taxon>
        <taxon>Pseudomonadati</taxon>
        <taxon>Pseudomonadota</taxon>
        <taxon>Betaproteobacteria</taxon>
        <taxon>Burkholderiales</taxon>
        <taxon>Sphaerotilaceae</taxon>
        <taxon>Rubrivivax</taxon>
    </lineage>
</organism>
<name>A0A437RRI3_9BURK</name>
<protein>
    <submittedName>
        <fullName evidence="2">Uncharacterized protein</fullName>
    </submittedName>
</protein>
<evidence type="ECO:0000256" key="1">
    <source>
        <dbReference type="SAM" id="SignalP"/>
    </source>
</evidence>